<dbReference type="Proteomes" id="UP000033961">
    <property type="component" value="Chromosome I"/>
</dbReference>
<dbReference type="Gene3D" id="3.90.550.10">
    <property type="entry name" value="Spore Coat Polysaccharide Biosynthesis Protein SpsA, Chain A"/>
    <property type="match status" value="1"/>
</dbReference>
<sequence>MKPTQDKVAVVLAAGKGTRMKTDQPKVAVELNGKPLLLYVLDHLKESGVEKIVVVVGYKKESVQALCSEIPGVSFVEQKEQLGTAHALLCAETELKDFSGSVIVACGDVPMITSKTFADIVNEHRENEFSATILSAVVEKPTGYGRIIRNSSGDVTAIVEEKDSSSEEKLINEINTGTYVFEGEGLFDSLKKIGNSNAQGEYYLPDLVKLYRNSGKKLGAMKLKNHLESHGINSPEDLQTLSSMIKGEAVHP</sequence>
<dbReference type="GO" id="GO:0019134">
    <property type="term" value="F:glucosamine-1-phosphate N-acetyltransferase activity"/>
    <property type="evidence" value="ECO:0007669"/>
    <property type="project" value="UniProtKB-EC"/>
</dbReference>
<dbReference type="InterPro" id="IPR029044">
    <property type="entry name" value="Nucleotide-diphossugar_trans"/>
</dbReference>
<proteinExistence type="predicted"/>
<evidence type="ECO:0000256" key="3">
    <source>
        <dbReference type="ARBA" id="ARBA00023315"/>
    </source>
</evidence>
<reference evidence="8 9" key="1">
    <citation type="journal article" date="2015" name="Genome Announc.">
        <title>Draft Genome Sequences of Leptospira santarosai Strains U160, U164, and U233, Isolated from Asymptomatic Cattle.</title>
        <authorList>
            <person name="Kremer F.S."/>
            <person name="Eslabao M.R."/>
            <person name="Provisor M."/>
            <person name="Woloski R.D."/>
            <person name="Ramires O.V."/>
            <person name="Moreno L.Z."/>
            <person name="Moreno A.M."/>
            <person name="Hamond C."/>
            <person name="Lilenbaum W."/>
            <person name="Dellagostin O.A."/>
        </authorList>
    </citation>
    <scope>NUCLEOTIDE SEQUENCE [LARGE SCALE GENOMIC DNA]</scope>
    <source>
        <strain evidence="8 9">U160</strain>
    </source>
</reference>
<dbReference type="EMBL" id="CP027843">
    <property type="protein sequence ID" value="AVQ13563.1"/>
    <property type="molecule type" value="Genomic_DNA"/>
</dbReference>
<feature type="domain" description="Nucleotidyl transferase" evidence="7">
    <location>
        <begin position="9"/>
        <end position="224"/>
    </location>
</feature>
<comment type="function">
    <text evidence="6">Catalyzes the last two sequential reactions in the de novo biosynthetic pathway for UDP-N-acetylglucosamine (UDP-GlcNAc). The C-terminal domain catalyzes the transfer of acetyl group from acetyl coenzyme A to glucosamine-1-phosphate (GlcN-1-P) to produce N-acetylglucosamine-1-phosphate (GlcNAc-1-P), which is converted into UDP-GlcNAc by the transfer of uridine 5-monophosphate (from uridine 5-triphosphate), a reaction catalyzed by the N-terminal domain.</text>
</comment>
<accession>A0A2P1QXC3</accession>
<dbReference type="PANTHER" id="PTHR43584">
    <property type="entry name" value="NUCLEOTIDYL TRANSFERASE"/>
    <property type="match status" value="1"/>
</dbReference>
<evidence type="ECO:0000256" key="4">
    <source>
        <dbReference type="ARBA" id="ARBA00048247"/>
    </source>
</evidence>
<dbReference type="GO" id="GO:0003977">
    <property type="term" value="F:UDP-N-acetylglucosamine diphosphorylase activity"/>
    <property type="evidence" value="ECO:0007669"/>
    <property type="project" value="UniProtKB-EC"/>
</dbReference>
<keyword evidence="2" id="KW-0548">Nucleotidyltransferase</keyword>
<evidence type="ECO:0000256" key="1">
    <source>
        <dbReference type="ARBA" id="ARBA00022679"/>
    </source>
</evidence>
<dbReference type="CDD" id="cd02540">
    <property type="entry name" value="GT2_GlmU_N_bac"/>
    <property type="match status" value="1"/>
</dbReference>
<keyword evidence="1 8" id="KW-0808">Transferase</keyword>
<dbReference type="InterPro" id="IPR005835">
    <property type="entry name" value="NTP_transferase_dom"/>
</dbReference>
<comment type="catalytic activity">
    <reaction evidence="5">
        <text>N-acetyl-alpha-D-glucosamine 1-phosphate + UTP + H(+) = UDP-N-acetyl-alpha-D-glucosamine + diphosphate</text>
        <dbReference type="Rhea" id="RHEA:13509"/>
        <dbReference type="ChEBI" id="CHEBI:15378"/>
        <dbReference type="ChEBI" id="CHEBI:33019"/>
        <dbReference type="ChEBI" id="CHEBI:46398"/>
        <dbReference type="ChEBI" id="CHEBI:57705"/>
        <dbReference type="ChEBI" id="CHEBI:57776"/>
        <dbReference type="EC" id="2.7.7.23"/>
    </reaction>
</comment>
<dbReference type="InterPro" id="IPR050065">
    <property type="entry name" value="GlmU-like"/>
</dbReference>
<organism evidence="8 9">
    <name type="scientific">Leptospira santarosai</name>
    <dbReference type="NCBI Taxonomy" id="28183"/>
    <lineage>
        <taxon>Bacteria</taxon>
        <taxon>Pseudomonadati</taxon>
        <taxon>Spirochaetota</taxon>
        <taxon>Spirochaetia</taxon>
        <taxon>Leptospirales</taxon>
        <taxon>Leptospiraceae</taxon>
        <taxon>Leptospira</taxon>
    </lineage>
</organism>
<evidence type="ECO:0000256" key="2">
    <source>
        <dbReference type="ARBA" id="ARBA00022695"/>
    </source>
</evidence>
<evidence type="ECO:0000313" key="9">
    <source>
        <dbReference type="Proteomes" id="UP000033961"/>
    </source>
</evidence>
<comment type="catalytic activity">
    <reaction evidence="4">
        <text>alpha-D-glucosamine 1-phosphate + acetyl-CoA = N-acetyl-alpha-D-glucosamine 1-phosphate + CoA + H(+)</text>
        <dbReference type="Rhea" id="RHEA:13725"/>
        <dbReference type="ChEBI" id="CHEBI:15378"/>
        <dbReference type="ChEBI" id="CHEBI:57287"/>
        <dbReference type="ChEBI" id="CHEBI:57288"/>
        <dbReference type="ChEBI" id="CHEBI:57776"/>
        <dbReference type="ChEBI" id="CHEBI:58516"/>
        <dbReference type="EC" id="2.3.1.157"/>
    </reaction>
</comment>
<evidence type="ECO:0000256" key="6">
    <source>
        <dbReference type="ARBA" id="ARBA00049628"/>
    </source>
</evidence>
<protein>
    <submittedName>
        <fullName evidence="8">MobA-like NTP transferase domain protein</fullName>
    </submittedName>
</protein>
<name>A0A2P1QXC3_9LEPT</name>
<evidence type="ECO:0000259" key="7">
    <source>
        <dbReference type="Pfam" id="PF00483"/>
    </source>
</evidence>
<evidence type="ECO:0000256" key="5">
    <source>
        <dbReference type="ARBA" id="ARBA00048493"/>
    </source>
</evidence>
<evidence type="ECO:0000313" key="8">
    <source>
        <dbReference type="EMBL" id="AVQ13563.1"/>
    </source>
</evidence>
<keyword evidence="3" id="KW-0012">Acyltransferase</keyword>
<dbReference type="SUPFAM" id="SSF53448">
    <property type="entry name" value="Nucleotide-diphospho-sugar transferases"/>
    <property type="match status" value="1"/>
</dbReference>
<gene>
    <name evidence="8" type="ORF">XB16_3271</name>
</gene>
<dbReference type="PANTHER" id="PTHR43584:SF3">
    <property type="entry name" value="BIFUNCTIONAL PROTEIN GLMU"/>
    <property type="match status" value="1"/>
</dbReference>
<dbReference type="AlphaFoldDB" id="A0A2P1QXC3"/>
<dbReference type="Pfam" id="PF00483">
    <property type="entry name" value="NTP_transferase"/>
    <property type="match status" value="1"/>
</dbReference>